<dbReference type="CDD" id="cd08422">
    <property type="entry name" value="PBP2_CrgA_like"/>
    <property type="match status" value="1"/>
</dbReference>
<evidence type="ECO:0000256" key="1">
    <source>
        <dbReference type="ARBA" id="ARBA00009437"/>
    </source>
</evidence>
<feature type="domain" description="HTH lysR-type" evidence="5">
    <location>
        <begin position="7"/>
        <end position="59"/>
    </location>
</feature>
<dbReference type="InterPro" id="IPR058163">
    <property type="entry name" value="LysR-type_TF_proteobact-type"/>
</dbReference>
<organism evidence="6 7">
    <name type="scientific">Albidovulum inexpectatum</name>
    <dbReference type="NCBI Taxonomy" id="196587"/>
    <lineage>
        <taxon>Bacteria</taxon>
        <taxon>Pseudomonadati</taxon>
        <taxon>Pseudomonadota</taxon>
        <taxon>Alphaproteobacteria</taxon>
        <taxon>Rhodobacterales</taxon>
        <taxon>Paracoccaceae</taxon>
        <taxon>Albidovulum</taxon>
    </lineage>
</organism>
<evidence type="ECO:0000256" key="2">
    <source>
        <dbReference type="ARBA" id="ARBA00023015"/>
    </source>
</evidence>
<dbReference type="GO" id="GO:0003700">
    <property type="term" value="F:DNA-binding transcription factor activity"/>
    <property type="evidence" value="ECO:0007669"/>
    <property type="project" value="InterPro"/>
</dbReference>
<keyword evidence="2" id="KW-0805">Transcription regulation</keyword>
<accession>A0A2S5JHV9</accession>
<dbReference type="Gene3D" id="3.40.190.290">
    <property type="match status" value="1"/>
</dbReference>
<protein>
    <submittedName>
        <fullName evidence="6">DNA-binding transcriptional LysR family regulator</fullName>
    </submittedName>
</protein>
<dbReference type="Proteomes" id="UP000239736">
    <property type="component" value="Unassembled WGS sequence"/>
</dbReference>
<reference evidence="6 7" key="1">
    <citation type="submission" date="2018-01" db="EMBL/GenBank/DDBJ databases">
        <title>Genomic Encyclopedia of Archaeal and Bacterial Type Strains, Phase II (KMG-II): from individual species to whole genera.</title>
        <authorList>
            <person name="Goeker M."/>
        </authorList>
    </citation>
    <scope>NUCLEOTIDE SEQUENCE [LARGE SCALE GENOMIC DNA]</scope>
    <source>
        <strain evidence="6 7">DSM 12048</strain>
    </source>
</reference>
<evidence type="ECO:0000313" key="6">
    <source>
        <dbReference type="EMBL" id="PPB81107.1"/>
    </source>
</evidence>
<dbReference type="SUPFAM" id="SSF46785">
    <property type="entry name" value="Winged helix' DNA-binding domain"/>
    <property type="match status" value="1"/>
</dbReference>
<dbReference type="RefSeq" id="WP_104069882.1">
    <property type="nucleotide sequence ID" value="NZ_PRDS01000003.1"/>
</dbReference>
<gene>
    <name evidence="6" type="ORF">LV82_01146</name>
</gene>
<proteinExistence type="inferred from homology"/>
<dbReference type="AlphaFoldDB" id="A0A2S5JHV9"/>
<comment type="similarity">
    <text evidence="1">Belongs to the LysR transcriptional regulatory family.</text>
</comment>
<evidence type="ECO:0000256" key="3">
    <source>
        <dbReference type="ARBA" id="ARBA00023125"/>
    </source>
</evidence>
<dbReference type="Gene3D" id="1.10.10.10">
    <property type="entry name" value="Winged helix-like DNA-binding domain superfamily/Winged helix DNA-binding domain"/>
    <property type="match status" value="1"/>
</dbReference>
<dbReference type="PROSITE" id="PS50931">
    <property type="entry name" value="HTH_LYSR"/>
    <property type="match status" value="1"/>
</dbReference>
<comment type="caution">
    <text evidence="6">The sequence shown here is derived from an EMBL/GenBank/DDBJ whole genome shotgun (WGS) entry which is preliminary data.</text>
</comment>
<dbReference type="InterPro" id="IPR005119">
    <property type="entry name" value="LysR_subst-bd"/>
</dbReference>
<dbReference type="Pfam" id="PF00126">
    <property type="entry name" value="HTH_1"/>
    <property type="match status" value="1"/>
</dbReference>
<dbReference type="GO" id="GO:0003677">
    <property type="term" value="F:DNA binding"/>
    <property type="evidence" value="ECO:0007669"/>
    <property type="project" value="UniProtKB-KW"/>
</dbReference>
<evidence type="ECO:0000259" key="5">
    <source>
        <dbReference type="PROSITE" id="PS50931"/>
    </source>
</evidence>
<dbReference type="PANTHER" id="PTHR30537:SF5">
    <property type="entry name" value="HTH-TYPE TRANSCRIPTIONAL ACTIVATOR TTDR-RELATED"/>
    <property type="match status" value="1"/>
</dbReference>
<dbReference type="FunFam" id="1.10.10.10:FF:000001">
    <property type="entry name" value="LysR family transcriptional regulator"/>
    <property type="match status" value="1"/>
</dbReference>
<dbReference type="InterPro" id="IPR036388">
    <property type="entry name" value="WH-like_DNA-bd_sf"/>
</dbReference>
<dbReference type="EMBL" id="PRDS01000003">
    <property type="protein sequence ID" value="PPB81107.1"/>
    <property type="molecule type" value="Genomic_DNA"/>
</dbReference>
<dbReference type="OrthoDB" id="9813056at2"/>
<evidence type="ECO:0000313" key="7">
    <source>
        <dbReference type="Proteomes" id="UP000239736"/>
    </source>
</evidence>
<dbReference type="SUPFAM" id="SSF53850">
    <property type="entry name" value="Periplasmic binding protein-like II"/>
    <property type="match status" value="1"/>
</dbReference>
<dbReference type="InterPro" id="IPR000847">
    <property type="entry name" value="LysR_HTH_N"/>
</dbReference>
<dbReference type="PANTHER" id="PTHR30537">
    <property type="entry name" value="HTH-TYPE TRANSCRIPTIONAL REGULATOR"/>
    <property type="match status" value="1"/>
</dbReference>
<keyword evidence="7" id="KW-1185">Reference proteome</keyword>
<keyword evidence="3 6" id="KW-0238">DNA-binding</keyword>
<evidence type="ECO:0000256" key="4">
    <source>
        <dbReference type="ARBA" id="ARBA00023163"/>
    </source>
</evidence>
<sequence length="343" mass="38613">MAYVSNIRMFVRVYELGSMSAAARDQRTSPAVASARIAELERHLGVRLFNRTTRRLQPTESGRLFYDGARRILEAIDDAEAAVMDSTRNLRGTIFVAAPLGVGRRFIAPCLPEFKDQHPRIDIRLRLSDRRIDVVGEGLDLAFHLGPLEDSSLKRRVVAECPRILCAAPSYVERRGDPVTAERMVAERHDCLNLRFPGAREFRWTLMTPDGPRPFEVSGPFESDDGDVLTGWALDGRGIVMKPIFEVAEHLKAGRLVPVVRDSPPLPVQLVCLTQHRRLRDPKIRAFSDFVIERCRAELNRVTERLDTACLSGAGQVALRHVMLDANAVRKDDPRGETFREDP</sequence>
<keyword evidence="4" id="KW-0804">Transcription</keyword>
<name>A0A2S5JHV9_9RHOB</name>
<dbReference type="Pfam" id="PF03466">
    <property type="entry name" value="LysR_substrate"/>
    <property type="match status" value="1"/>
</dbReference>
<dbReference type="InterPro" id="IPR036390">
    <property type="entry name" value="WH_DNA-bd_sf"/>
</dbReference>